<feature type="compositionally biased region" description="Low complexity" evidence="1">
    <location>
        <begin position="389"/>
        <end position="404"/>
    </location>
</feature>
<feature type="compositionally biased region" description="Basic residues" evidence="1">
    <location>
        <begin position="256"/>
        <end position="267"/>
    </location>
</feature>
<sequence>MNTAREPPKPGVILATPLNVEESRAQRQQRSQARFRDRGGIFVPSNRNLLADILLGKASPLKKPRRSVSASPSRKSFGKAAGGSLTKSTYEDLLTSKERSNATARRSPRKPGRKSMHDDEQTAGPSNIERKTKAIKKPTAQKDLPISKLSAKSKSTKSSSKSTSSKASTARKKLNGISEDEEDFTAVSSKVEKSKSKSRTAEKTKAKDLIFPPPTASSQAIAITSTITSTARPRKSHSDLYSGASEDEYVPPIKKNAPRKPRAKRTGKGNGTPSKSTKEAAGSNKNKAHSLLADIPEEDEEEEVRGDQFQSAKKSAARSGKGTKSTKTVVPDIPEQQQQPISLQPAPSKMGKTTKAKPSTAKTAGKASAPARGKKRGVQEEDEAEDDLPSPAQPKQAAKKSASGKGKKRIAQQDEPSEDVSQPPQKRVKRGEHEEAKKANVEKSTTKKRPREEDVQDEADVSEKETKRKKLSNKSQDVNSKPEPAKTVSKGGKSKAGTKAVTAKNTRKPTSTALGNGKRTQLRPKKTRQMISQLRTGAHRRASFSGL</sequence>
<keyword evidence="3" id="KW-1185">Reference proteome</keyword>
<feature type="region of interest" description="Disordered" evidence="1">
    <location>
        <begin position="1"/>
        <end position="42"/>
    </location>
</feature>
<gene>
    <name evidence="2" type="ORF">M413DRAFT_444974</name>
</gene>
<dbReference type="HOGENOM" id="CLU_497875_0_0_1"/>
<feature type="compositionally biased region" description="Acidic residues" evidence="1">
    <location>
        <begin position="295"/>
        <end position="304"/>
    </location>
</feature>
<dbReference type="STRING" id="686832.A0A0C3CBW5"/>
<feature type="region of interest" description="Disordered" evidence="1">
    <location>
        <begin position="58"/>
        <end position="547"/>
    </location>
</feature>
<reference evidence="2 3" key="1">
    <citation type="submission" date="2014-04" db="EMBL/GenBank/DDBJ databases">
        <authorList>
            <consortium name="DOE Joint Genome Institute"/>
            <person name="Kuo A."/>
            <person name="Gay G."/>
            <person name="Dore J."/>
            <person name="Kohler A."/>
            <person name="Nagy L.G."/>
            <person name="Floudas D."/>
            <person name="Copeland A."/>
            <person name="Barry K.W."/>
            <person name="Cichocki N."/>
            <person name="Veneault-Fourrey C."/>
            <person name="LaButti K."/>
            <person name="Lindquist E.A."/>
            <person name="Lipzen A."/>
            <person name="Lundell T."/>
            <person name="Morin E."/>
            <person name="Murat C."/>
            <person name="Sun H."/>
            <person name="Tunlid A."/>
            <person name="Henrissat B."/>
            <person name="Grigoriev I.V."/>
            <person name="Hibbett D.S."/>
            <person name="Martin F."/>
            <person name="Nordberg H.P."/>
            <person name="Cantor M.N."/>
            <person name="Hua S.X."/>
        </authorList>
    </citation>
    <scope>NUCLEOTIDE SEQUENCE [LARGE SCALE GENOMIC DNA]</scope>
    <source>
        <strain evidence="3">h7</strain>
    </source>
</reference>
<proteinExistence type="predicted"/>
<dbReference type="AlphaFoldDB" id="A0A0C3CBW5"/>
<accession>A0A0C3CBW5</accession>
<feature type="compositionally biased region" description="Basic and acidic residues" evidence="1">
    <location>
        <begin position="190"/>
        <end position="208"/>
    </location>
</feature>
<name>A0A0C3CBW5_HEBCY</name>
<feature type="compositionally biased region" description="Low complexity" evidence="1">
    <location>
        <begin position="485"/>
        <end position="504"/>
    </location>
</feature>
<dbReference type="OrthoDB" id="3047765at2759"/>
<dbReference type="EMBL" id="KN831779">
    <property type="protein sequence ID" value="KIM41729.1"/>
    <property type="molecule type" value="Genomic_DNA"/>
</dbReference>
<organism evidence="2 3">
    <name type="scientific">Hebeloma cylindrosporum</name>
    <dbReference type="NCBI Taxonomy" id="76867"/>
    <lineage>
        <taxon>Eukaryota</taxon>
        <taxon>Fungi</taxon>
        <taxon>Dikarya</taxon>
        <taxon>Basidiomycota</taxon>
        <taxon>Agaricomycotina</taxon>
        <taxon>Agaricomycetes</taxon>
        <taxon>Agaricomycetidae</taxon>
        <taxon>Agaricales</taxon>
        <taxon>Agaricineae</taxon>
        <taxon>Hymenogastraceae</taxon>
        <taxon>Hebeloma</taxon>
    </lineage>
</organism>
<feature type="compositionally biased region" description="Low complexity" evidence="1">
    <location>
        <begin position="351"/>
        <end position="371"/>
    </location>
</feature>
<dbReference type="Proteomes" id="UP000053424">
    <property type="component" value="Unassembled WGS sequence"/>
</dbReference>
<evidence type="ECO:0000256" key="1">
    <source>
        <dbReference type="SAM" id="MobiDB-lite"/>
    </source>
</evidence>
<feature type="compositionally biased region" description="Low complexity" evidence="1">
    <location>
        <begin position="147"/>
        <end position="168"/>
    </location>
</feature>
<feature type="compositionally biased region" description="Basic and acidic residues" evidence="1">
    <location>
        <begin position="431"/>
        <end position="453"/>
    </location>
</feature>
<evidence type="ECO:0000313" key="3">
    <source>
        <dbReference type="Proteomes" id="UP000053424"/>
    </source>
</evidence>
<protein>
    <submittedName>
        <fullName evidence="2">Uncharacterized protein</fullName>
    </submittedName>
</protein>
<reference evidence="3" key="2">
    <citation type="submission" date="2015-01" db="EMBL/GenBank/DDBJ databases">
        <title>Evolutionary Origins and Diversification of the Mycorrhizal Mutualists.</title>
        <authorList>
            <consortium name="DOE Joint Genome Institute"/>
            <consortium name="Mycorrhizal Genomics Consortium"/>
            <person name="Kohler A."/>
            <person name="Kuo A."/>
            <person name="Nagy L.G."/>
            <person name="Floudas D."/>
            <person name="Copeland A."/>
            <person name="Barry K.W."/>
            <person name="Cichocki N."/>
            <person name="Veneault-Fourrey C."/>
            <person name="LaButti K."/>
            <person name="Lindquist E.A."/>
            <person name="Lipzen A."/>
            <person name="Lundell T."/>
            <person name="Morin E."/>
            <person name="Murat C."/>
            <person name="Riley R."/>
            <person name="Ohm R."/>
            <person name="Sun H."/>
            <person name="Tunlid A."/>
            <person name="Henrissat B."/>
            <person name="Grigoriev I.V."/>
            <person name="Hibbett D.S."/>
            <person name="Martin F."/>
        </authorList>
    </citation>
    <scope>NUCLEOTIDE SEQUENCE [LARGE SCALE GENOMIC DNA]</scope>
    <source>
        <strain evidence="3">h7</strain>
    </source>
</reference>
<feature type="compositionally biased region" description="Basic residues" evidence="1">
    <location>
        <begin position="537"/>
        <end position="547"/>
    </location>
</feature>
<evidence type="ECO:0000313" key="2">
    <source>
        <dbReference type="EMBL" id="KIM41729.1"/>
    </source>
</evidence>
<feature type="compositionally biased region" description="Low complexity" evidence="1">
    <location>
        <begin position="216"/>
        <end position="231"/>
    </location>
</feature>